<feature type="domain" description="GST C-terminal" evidence="8">
    <location>
        <begin position="87"/>
        <end position="214"/>
    </location>
</feature>
<name>A0AA35YAU7_LACSI</name>
<dbReference type="Proteomes" id="UP001177003">
    <property type="component" value="Chromosome 0"/>
</dbReference>
<dbReference type="PROSITE" id="PS50405">
    <property type="entry name" value="GST_CTER"/>
    <property type="match status" value="1"/>
</dbReference>
<protein>
    <recommendedName>
        <fullName evidence="5">Probable glutathione S-transferase</fullName>
        <ecNumber evidence="2">2.5.1.18</ecNumber>
    </recommendedName>
</protein>
<dbReference type="SUPFAM" id="SSF52833">
    <property type="entry name" value="Thioredoxin-like"/>
    <property type="match status" value="1"/>
</dbReference>
<dbReference type="Pfam" id="PF00043">
    <property type="entry name" value="GST_C"/>
    <property type="match status" value="1"/>
</dbReference>
<evidence type="ECO:0000256" key="2">
    <source>
        <dbReference type="ARBA" id="ARBA00012452"/>
    </source>
</evidence>
<reference evidence="9" key="1">
    <citation type="submission" date="2023-04" db="EMBL/GenBank/DDBJ databases">
        <authorList>
            <person name="Vijverberg K."/>
            <person name="Xiong W."/>
            <person name="Schranz E."/>
        </authorList>
    </citation>
    <scope>NUCLEOTIDE SEQUENCE</scope>
</reference>
<evidence type="ECO:0000256" key="4">
    <source>
        <dbReference type="ARBA" id="ARBA00047960"/>
    </source>
</evidence>
<dbReference type="InterPro" id="IPR045074">
    <property type="entry name" value="GST_C_Tau"/>
</dbReference>
<evidence type="ECO:0000259" key="8">
    <source>
        <dbReference type="PROSITE" id="PS50405"/>
    </source>
</evidence>
<evidence type="ECO:0000313" key="9">
    <source>
        <dbReference type="EMBL" id="CAI9265351.1"/>
    </source>
</evidence>
<comment type="similarity">
    <text evidence="1">Belongs to the GST superfamily. HSP26 family.</text>
</comment>
<dbReference type="SFLD" id="SFLDG01152">
    <property type="entry name" value="Main.3:_Omega-_and_Tau-like"/>
    <property type="match status" value="1"/>
</dbReference>
<evidence type="ECO:0000256" key="3">
    <source>
        <dbReference type="ARBA" id="ARBA00022679"/>
    </source>
</evidence>
<dbReference type="EMBL" id="OX465086">
    <property type="protein sequence ID" value="CAI9265351.1"/>
    <property type="molecule type" value="Genomic_DNA"/>
</dbReference>
<comment type="catalytic activity">
    <reaction evidence="4">
        <text>RX + glutathione = an S-substituted glutathione + a halide anion + H(+)</text>
        <dbReference type="Rhea" id="RHEA:16437"/>
        <dbReference type="ChEBI" id="CHEBI:15378"/>
        <dbReference type="ChEBI" id="CHEBI:16042"/>
        <dbReference type="ChEBI" id="CHEBI:17792"/>
        <dbReference type="ChEBI" id="CHEBI:57925"/>
        <dbReference type="ChEBI" id="CHEBI:90779"/>
        <dbReference type="EC" id="2.5.1.18"/>
    </reaction>
</comment>
<dbReference type="FunFam" id="3.40.30.10:FF:000014">
    <property type="entry name" value="Tau class glutathione S-transferase"/>
    <property type="match status" value="1"/>
</dbReference>
<accession>A0AA35YAU7</accession>
<dbReference type="AlphaFoldDB" id="A0AA35YAU7"/>
<dbReference type="PANTHER" id="PTHR11260:SF676">
    <property type="entry name" value="GLUTATHIONE S-TRANSFERASE U8"/>
    <property type="match status" value="1"/>
</dbReference>
<dbReference type="GO" id="GO:0006749">
    <property type="term" value="P:glutathione metabolic process"/>
    <property type="evidence" value="ECO:0007669"/>
    <property type="project" value="InterPro"/>
</dbReference>
<dbReference type="SFLD" id="SFLDG00358">
    <property type="entry name" value="Main_(cytGST)"/>
    <property type="match status" value="1"/>
</dbReference>
<dbReference type="Gene3D" id="1.20.1050.10">
    <property type="match status" value="1"/>
</dbReference>
<keyword evidence="3" id="KW-0808">Transferase</keyword>
<evidence type="ECO:0000313" key="10">
    <source>
        <dbReference type="Proteomes" id="UP001177003"/>
    </source>
</evidence>
<dbReference type="PROSITE" id="PS50404">
    <property type="entry name" value="GST_NTER"/>
    <property type="match status" value="1"/>
</dbReference>
<feature type="region of interest" description="Disordered" evidence="6">
    <location>
        <begin position="255"/>
        <end position="291"/>
    </location>
</feature>
<dbReference type="GO" id="GO:0005737">
    <property type="term" value="C:cytoplasm"/>
    <property type="evidence" value="ECO:0007669"/>
    <property type="project" value="TreeGrafter"/>
</dbReference>
<dbReference type="EC" id="2.5.1.18" evidence="2"/>
<keyword evidence="10" id="KW-1185">Reference proteome</keyword>
<proteinExistence type="inferred from homology"/>
<organism evidence="9 10">
    <name type="scientific">Lactuca saligna</name>
    <name type="common">Willowleaf lettuce</name>
    <dbReference type="NCBI Taxonomy" id="75948"/>
    <lineage>
        <taxon>Eukaryota</taxon>
        <taxon>Viridiplantae</taxon>
        <taxon>Streptophyta</taxon>
        <taxon>Embryophyta</taxon>
        <taxon>Tracheophyta</taxon>
        <taxon>Spermatophyta</taxon>
        <taxon>Magnoliopsida</taxon>
        <taxon>eudicotyledons</taxon>
        <taxon>Gunneridae</taxon>
        <taxon>Pentapetalae</taxon>
        <taxon>asterids</taxon>
        <taxon>campanulids</taxon>
        <taxon>Asterales</taxon>
        <taxon>Asteraceae</taxon>
        <taxon>Cichorioideae</taxon>
        <taxon>Cichorieae</taxon>
        <taxon>Lactucinae</taxon>
        <taxon>Lactuca</taxon>
    </lineage>
</organism>
<dbReference type="InterPro" id="IPR045073">
    <property type="entry name" value="Omega/Tau-like"/>
</dbReference>
<gene>
    <name evidence="9" type="ORF">LSALG_LOCUS5961</name>
</gene>
<feature type="domain" description="GST N-terminal" evidence="7">
    <location>
        <begin position="3"/>
        <end position="82"/>
    </location>
</feature>
<evidence type="ECO:0000259" key="7">
    <source>
        <dbReference type="PROSITE" id="PS50404"/>
    </source>
</evidence>
<evidence type="ECO:0000256" key="6">
    <source>
        <dbReference type="SAM" id="MobiDB-lite"/>
    </source>
</evidence>
<dbReference type="InterPro" id="IPR010987">
    <property type="entry name" value="Glutathione-S-Trfase_C-like"/>
</dbReference>
<dbReference type="GO" id="GO:0004364">
    <property type="term" value="F:glutathione transferase activity"/>
    <property type="evidence" value="ECO:0007669"/>
    <property type="project" value="UniProtKB-EC"/>
</dbReference>
<evidence type="ECO:0000256" key="1">
    <source>
        <dbReference type="ARBA" id="ARBA00009929"/>
    </source>
</evidence>
<dbReference type="SUPFAM" id="SSF47616">
    <property type="entry name" value="GST C-terminal domain-like"/>
    <property type="match status" value="1"/>
</dbReference>
<dbReference type="Gene3D" id="3.40.30.10">
    <property type="entry name" value="Glutaredoxin"/>
    <property type="match status" value="1"/>
</dbReference>
<dbReference type="CDD" id="cd03185">
    <property type="entry name" value="GST_C_Tau"/>
    <property type="match status" value="1"/>
</dbReference>
<dbReference type="InterPro" id="IPR036249">
    <property type="entry name" value="Thioredoxin-like_sf"/>
</dbReference>
<dbReference type="InterPro" id="IPR036282">
    <property type="entry name" value="Glutathione-S-Trfase_C_sf"/>
</dbReference>
<dbReference type="FunFam" id="1.20.1050.10:FF:000012">
    <property type="entry name" value="Tau class glutathione S-transferase"/>
    <property type="match status" value="1"/>
</dbReference>
<dbReference type="CDD" id="cd03058">
    <property type="entry name" value="GST_N_Tau"/>
    <property type="match status" value="1"/>
</dbReference>
<evidence type="ECO:0000256" key="5">
    <source>
        <dbReference type="ARBA" id="ARBA00071370"/>
    </source>
</evidence>
<dbReference type="InterPro" id="IPR004045">
    <property type="entry name" value="Glutathione_S-Trfase_N"/>
</dbReference>
<sequence>MADEVKLYGAGGSPFVCRVKIALKMKEIKYENFEEDMSNKSADLLKYNPVHKKVPVLVHNGSPIAESLVIVEYIDDVWKGVPILPQNPYEKARARFWAKFVDDKCMPAAFKVFGSNGDEQVIAEACEQLQMLENELKVKGTKFFGGDNINLVDIAADFIAYWLGIIEEATEIKFFTKDKFPKLTEWADEFVNCQVVKETLPPRGNMVAFFKKRFGGSDCRGFEVRFHGFHPDDEHTKVGDGRTLRKQFGCENFEGNQGRVREDGSKSMSNKSDNVEAASNDDVPPSPSDLVKDINITSILHTHTHTQASDSSY</sequence>
<dbReference type="PANTHER" id="PTHR11260">
    <property type="entry name" value="GLUTATHIONE S-TRANSFERASE, GST, SUPERFAMILY, GST DOMAIN CONTAINING"/>
    <property type="match status" value="1"/>
</dbReference>
<dbReference type="InterPro" id="IPR004046">
    <property type="entry name" value="GST_C"/>
</dbReference>
<dbReference type="Pfam" id="PF02798">
    <property type="entry name" value="GST_N"/>
    <property type="match status" value="1"/>
</dbReference>
<dbReference type="InterPro" id="IPR040079">
    <property type="entry name" value="Glutathione_S-Trfase"/>
</dbReference>
<dbReference type="SFLD" id="SFLDS00019">
    <property type="entry name" value="Glutathione_Transferase_(cytos"/>
    <property type="match status" value="1"/>
</dbReference>